<sequence length="61" mass="6829">MAVSKARDIISWETDRLHIIPAQCRLLQSHCCPLEEDSGLILPPSSSFHMNRANRSGVRLA</sequence>
<evidence type="ECO:0000313" key="1">
    <source>
        <dbReference type="EMBL" id="MBW86422.1"/>
    </source>
</evidence>
<dbReference type="AlphaFoldDB" id="A0A2P2IYY3"/>
<proteinExistence type="predicted"/>
<protein>
    <submittedName>
        <fullName evidence="1">Uncharacterized protein</fullName>
    </submittedName>
</protein>
<accession>A0A2P2IYY3</accession>
<reference evidence="1" key="1">
    <citation type="submission" date="2018-02" db="EMBL/GenBank/DDBJ databases">
        <title>Rhizophora mucronata_Transcriptome.</title>
        <authorList>
            <person name="Meera S.P."/>
            <person name="Sreeshan A."/>
            <person name="Augustine A."/>
        </authorList>
    </citation>
    <scope>NUCLEOTIDE SEQUENCE</scope>
    <source>
        <tissue evidence="1">Leaf</tissue>
    </source>
</reference>
<dbReference type="EMBL" id="GGEC01005939">
    <property type="protein sequence ID" value="MBW86422.1"/>
    <property type="molecule type" value="Transcribed_RNA"/>
</dbReference>
<name>A0A2P2IYY3_RHIMU</name>
<organism evidence="1">
    <name type="scientific">Rhizophora mucronata</name>
    <name type="common">Asiatic mangrove</name>
    <dbReference type="NCBI Taxonomy" id="61149"/>
    <lineage>
        <taxon>Eukaryota</taxon>
        <taxon>Viridiplantae</taxon>
        <taxon>Streptophyta</taxon>
        <taxon>Embryophyta</taxon>
        <taxon>Tracheophyta</taxon>
        <taxon>Spermatophyta</taxon>
        <taxon>Magnoliopsida</taxon>
        <taxon>eudicotyledons</taxon>
        <taxon>Gunneridae</taxon>
        <taxon>Pentapetalae</taxon>
        <taxon>rosids</taxon>
        <taxon>fabids</taxon>
        <taxon>Malpighiales</taxon>
        <taxon>Rhizophoraceae</taxon>
        <taxon>Rhizophora</taxon>
    </lineage>
</organism>